<keyword evidence="2" id="KW-1185">Reference proteome</keyword>
<reference evidence="1 2" key="1">
    <citation type="submission" date="2015-06" db="EMBL/GenBank/DDBJ databases">
        <title>Cloning and characterization of the uncialamcin biosynthetic gene cluster.</title>
        <authorList>
            <person name="Yan X."/>
            <person name="Huang T."/>
            <person name="Ge H."/>
            <person name="Shen B."/>
        </authorList>
    </citation>
    <scope>NUCLEOTIDE SEQUENCE [LARGE SCALE GENOMIC DNA]</scope>
    <source>
        <strain evidence="1 2">DCA2648</strain>
    </source>
</reference>
<dbReference type="Proteomes" id="UP000186455">
    <property type="component" value="Unassembled WGS sequence"/>
</dbReference>
<evidence type="ECO:0000313" key="2">
    <source>
        <dbReference type="Proteomes" id="UP000186455"/>
    </source>
</evidence>
<evidence type="ECO:0000313" key="1">
    <source>
        <dbReference type="EMBL" id="OKH90487.1"/>
    </source>
</evidence>
<proteinExistence type="predicted"/>
<name>A0A1Q4UY21_9ACTN</name>
<gene>
    <name evidence="1" type="ORF">AB852_35595</name>
</gene>
<accession>A0A1Q4UY21</accession>
<dbReference type="RefSeq" id="WP_073795529.1">
    <property type="nucleotide sequence ID" value="NZ_LFBV01000012.1"/>
</dbReference>
<organism evidence="1 2">
    <name type="scientific">Streptomyces uncialis</name>
    <dbReference type="NCBI Taxonomy" id="1048205"/>
    <lineage>
        <taxon>Bacteria</taxon>
        <taxon>Bacillati</taxon>
        <taxon>Actinomycetota</taxon>
        <taxon>Actinomycetes</taxon>
        <taxon>Kitasatosporales</taxon>
        <taxon>Streptomycetaceae</taxon>
        <taxon>Streptomyces</taxon>
    </lineage>
</organism>
<sequence>MERDYKIRDTAFTGWLLDKARAAGWDVDNDQEAHSTLRLSAAFIRNGDLADMDMPRLAAALGVSVDDIVGAAAKEMATNTALNVLLDRPDVAELDEHLDSVAWPDDGKPGDGR</sequence>
<dbReference type="AlphaFoldDB" id="A0A1Q4UY21"/>
<protein>
    <submittedName>
        <fullName evidence="1">Uncharacterized protein</fullName>
    </submittedName>
</protein>
<dbReference type="EMBL" id="LFBV01000012">
    <property type="protein sequence ID" value="OKH90487.1"/>
    <property type="molecule type" value="Genomic_DNA"/>
</dbReference>
<comment type="caution">
    <text evidence="1">The sequence shown here is derived from an EMBL/GenBank/DDBJ whole genome shotgun (WGS) entry which is preliminary data.</text>
</comment>